<evidence type="ECO:0000313" key="2">
    <source>
        <dbReference type="EMBL" id="PAT39753.1"/>
    </source>
</evidence>
<protein>
    <submittedName>
        <fullName evidence="2">Phosphohydrolase</fullName>
    </submittedName>
</protein>
<dbReference type="RefSeq" id="WP_095557159.1">
    <property type="nucleotide sequence ID" value="NZ_NSJD01000013.1"/>
</dbReference>
<evidence type="ECO:0000259" key="1">
    <source>
        <dbReference type="Pfam" id="PF01243"/>
    </source>
</evidence>
<sequence>MIESLQALRQLYPQASARSRAKQLDYLDAAMRRFIAHAPLCILASAGANGHGLLDASPRGGLPGFVQVPDARTLLIPDAAGNNRLDTLENLLADPRLGLLFLLPGVDEVLRVNGTARLRDEAAFTQRFAAGGIRPPRLVIEMAVQEAYLHCPKALMRARLWRPEAQAAPGAFPSMNAMLRAQLGAQIVPETEEEARQRYRAQLSEEGLGQHVD</sequence>
<dbReference type="EMBL" id="NSJD01000013">
    <property type="protein sequence ID" value="PAT39753.1"/>
    <property type="molecule type" value="Genomic_DNA"/>
</dbReference>
<dbReference type="NCBIfam" id="TIGR04025">
    <property type="entry name" value="PPOX_FMN_DR2398"/>
    <property type="match status" value="1"/>
</dbReference>
<keyword evidence="2" id="KW-0378">Hydrolase</keyword>
<reference evidence="2 3" key="1">
    <citation type="submission" date="2017-08" db="EMBL/GenBank/DDBJ databases">
        <title>WGS of Clinical strains of the CDC Group NO-1 linked to zoonotic infections in humans.</title>
        <authorList>
            <person name="Bernier A.-M."/>
            <person name="Bernard K."/>
        </authorList>
    </citation>
    <scope>NUCLEOTIDE SEQUENCE [LARGE SCALE GENOMIC DNA]</scope>
    <source>
        <strain evidence="2 3">NML79-0751</strain>
    </source>
</reference>
<dbReference type="PANTHER" id="PTHR42815">
    <property type="entry name" value="FAD-BINDING, PUTATIVE (AFU_ORTHOLOGUE AFUA_6G07600)-RELATED"/>
    <property type="match status" value="1"/>
</dbReference>
<dbReference type="AlphaFoldDB" id="A0A2A2APS0"/>
<dbReference type="InterPro" id="IPR024029">
    <property type="entry name" value="Pyridox_Oxase_FMN-dep"/>
</dbReference>
<dbReference type="GO" id="GO:0016787">
    <property type="term" value="F:hydrolase activity"/>
    <property type="evidence" value="ECO:0007669"/>
    <property type="project" value="UniProtKB-KW"/>
</dbReference>
<organism evidence="2 3">
    <name type="scientific">Vandammella animalimorsus</name>
    <dbReference type="NCBI Taxonomy" id="2029117"/>
    <lineage>
        <taxon>Bacteria</taxon>
        <taxon>Pseudomonadati</taxon>
        <taxon>Pseudomonadota</taxon>
        <taxon>Betaproteobacteria</taxon>
        <taxon>Burkholderiales</taxon>
        <taxon>Comamonadaceae</taxon>
        <taxon>Vandammella</taxon>
    </lineage>
</organism>
<accession>A0A2A2APS0</accession>
<proteinExistence type="predicted"/>
<dbReference type="Pfam" id="PF01243">
    <property type="entry name" value="PNPOx_N"/>
    <property type="match status" value="1"/>
</dbReference>
<dbReference type="Gene3D" id="2.30.110.10">
    <property type="entry name" value="Electron Transport, Fmn-binding Protein, Chain A"/>
    <property type="match status" value="1"/>
</dbReference>
<feature type="domain" description="Pyridoxamine 5'-phosphate oxidase N-terminal" evidence="1">
    <location>
        <begin position="27"/>
        <end position="151"/>
    </location>
</feature>
<dbReference type="Proteomes" id="UP000218644">
    <property type="component" value="Unassembled WGS sequence"/>
</dbReference>
<name>A0A2A2APS0_9BURK</name>
<dbReference type="InterPro" id="IPR011576">
    <property type="entry name" value="Pyridox_Oxase_N"/>
</dbReference>
<dbReference type="SUPFAM" id="SSF50475">
    <property type="entry name" value="FMN-binding split barrel"/>
    <property type="match status" value="1"/>
</dbReference>
<dbReference type="InterPro" id="IPR012349">
    <property type="entry name" value="Split_barrel_FMN-bd"/>
</dbReference>
<evidence type="ECO:0000313" key="3">
    <source>
        <dbReference type="Proteomes" id="UP000218644"/>
    </source>
</evidence>
<comment type="caution">
    <text evidence="2">The sequence shown here is derived from an EMBL/GenBank/DDBJ whole genome shotgun (WGS) entry which is preliminary data.</text>
</comment>
<gene>
    <name evidence="2" type="ORF">CK623_08700</name>
</gene>
<dbReference type="PANTHER" id="PTHR42815:SF2">
    <property type="entry name" value="FAD-BINDING, PUTATIVE (AFU_ORTHOLOGUE AFUA_6G07600)-RELATED"/>
    <property type="match status" value="1"/>
</dbReference>